<evidence type="ECO:0000256" key="5">
    <source>
        <dbReference type="ARBA" id="ARBA00023136"/>
    </source>
</evidence>
<dbReference type="InterPro" id="IPR001958">
    <property type="entry name" value="Tet-R_TetA/multi-R_MdtG-like"/>
</dbReference>
<feature type="transmembrane region" description="Helical" evidence="6">
    <location>
        <begin position="766"/>
        <end position="789"/>
    </location>
</feature>
<dbReference type="InterPro" id="IPR011701">
    <property type="entry name" value="MFS"/>
</dbReference>
<evidence type="ECO:0000256" key="4">
    <source>
        <dbReference type="ARBA" id="ARBA00022989"/>
    </source>
</evidence>
<dbReference type="EMBL" id="CAJNDS010002546">
    <property type="protein sequence ID" value="CAE7521307.1"/>
    <property type="molecule type" value="Genomic_DNA"/>
</dbReference>
<name>A0A812TD11_9DINO</name>
<proteinExistence type="inferred from homology"/>
<organism evidence="8 9">
    <name type="scientific">Symbiodinium natans</name>
    <dbReference type="NCBI Taxonomy" id="878477"/>
    <lineage>
        <taxon>Eukaryota</taxon>
        <taxon>Sar</taxon>
        <taxon>Alveolata</taxon>
        <taxon>Dinophyceae</taxon>
        <taxon>Suessiales</taxon>
        <taxon>Symbiodiniaceae</taxon>
        <taxon>Symbiodinium</taxon>
    </lineage>
</organism>
<dbReference type="PRINTS" id="PR01035">
    <property type="entry name" value="TCRTETA"/>
</dbReference>
<dbReference type="PANTHER" id="PTHR24002">
    <property type="entry name" value="SOLUTE CARRIER FAMILY 22 MEMBER 18"/>
    <property type="match status" value="1"/>
</dbReference>
<dbReference type="InterPro" id="IPR036452">
    <property type="entry name" value="Ribo_hydro-like"/>
</dbReference>
<dbReference type="Pfam" id="PF01156">
    <property type="entry name" value="IU_nuc_hydro"/>
    <property type="match status" value="1"/>
</dbReference>
<gene>
    <name evidence="8" type="primary">norA</name>
    <name evidence="8" type="ORF">SNAT2548_LOCUS29180</name>
</gene>
<feature type="transmembrane region" description="Helical" evidence="6">
    <location>
        <begin position="650"/>
        <end position="667"/>
    </location>
</feature>
<sequence length="819" mass="86686">MLSCTASSLSGDRTEAQLRKKAVILDTDIGDTIDDAWALALLLRAPDVDLKLVLMSFGGEEELINRARVARHLLDTAGAHHVPVGIGVRGAKGLEKCPNLGSYWMPGSDPSTHFLEDGVGAMLDVVKFHAAHSAISPVTIICIGPATNIAAAVRRGGAAFAQGAKLIGQFGKLKACSELKAGSMSGSSLRPPADDKLAVTFDDEADVNSAYDPGSLQEVLRAPFLSITCCTLELVGSASENFSKARYQALCRAQEPLVKAVLALDSKYDTYMRCLGARQQETWYSDLRPMQDLPSMFWDAAVVFAAMRSCGTLSFPWSQAFAQESHTSHNRPVEIAWGWSADVEEDFSNLLVKRLLGASESREEILLLAPGSHCDEQRDRLEASTLPVSPSSAAHEHAGTTELKQGNFVLGLLYFNVFLDMLGFGLILPLMPYLGTKFHADSVGLGLLTSMFSIAKFFGSIAFGMAADRIGKKTTIGVCALGCMVSYLAMGFADDFKVLVLTRGLAGFFSNTVVVAQSIVPGAVPADQMPKHQGYIGAAIGAGIAFGPSIGGGLARFGIRSPIFLTAALCAANFALVLGFMPRFGPARSAASGSLAPREAPAGKARRCQGALQITLVLMSTLAFWLGYASFEALGGLYFADSLNMGPGEFGFVCTLTGVVQLVLLAGMVKPLVRCTGEIGAGALSFTLSALGWLLFMVQLRWLPYVAAVLVGAGFMVQAVQANLLSSMSSPAFVGTLLGVNQAMASLGRIVGPLMAGVIYPYLPRGIWIASASWALLGIMSFLVLLAMVHLTSTHDRLTCPKHLGAEAGAGKDDLERAC</sequence>
<feature type="transmembrane region" description="Helical" evidence="6">
    <location>
        <begin position="611"/>
        <end position="630"/>
    </location>
</feature>
<dbReference type="Proteomes" id="UP000604046">
    <property type="component" value="Unassembled WGS sequence"/>
</dbReference>
<dbReference type="AlphaFoldDB" id="A0A812TD11"/>
<keyword evidence="4 6" id="KW-1133">Transmembrane helix</keyword>
<feature type="transmembrane region" description="Helical" evidence="6">
    <location>
        <begin position="563"/>
        <end position="581"/>
    </location>
</feature>
<evidence type="ECO:0000256" key="2">
    <source>
        <dbReference type="ARBA" id="ARBA00009176"/>
    </source>
</evidence>
<reference evidence="8" key="1">
    <citation type="submission" date="2021-02" db="EMBL/GenBank/DDBJ databases">
        <authorList>
            <person name="Dougan E. K."/>
            <person name="Rhodes N."/>
            <person name="Thang M."/>
            <person name="Chan C."/>
        </authorList>
    </citation>
    <scope>NUCLEOTIDE SEQUENCE</scope>
</reference>
<feature type="transmembrane region" description="Helical" evidence="6">
    <location>
        <begin position="702"/>
        <end position="720"/>
    </location>
</feature>
<evidence type="ECO:0000256" key="1">
    <source>
        <dbReference type="ARBA" id="ARBA00004141"/>
    </source>
</evidence>
<feature type="domain" description="Major facilitator superfamily (MFS) profile" evidence="7">
    <location>
        <begin position="409"/>
        <end position="790"/>
    </location>
</feature>
<dbReference type="SUPFAM" id="SSF53590">
    <property type="entry name" value="Nucleoside hydrolase"/>
    <property type="match status" value="1"/>
</dbReference>
<feature type="transmembrane region" description="Helical" evidence="6">
    <location>
        <begin position="536"/>
        <end position="557"/>
    </location>
</feature>
<dbReference type="Pfam" id="PF07690">
    <property type="entry name" value="MFS_1"/>
    <property type="match status" value="1"/>
</dbReference>
<evidence type="ECO:0000256" key="3">
    <source>
        <dbReference type="ARBA" id="ARBA00022692"/>
    </source>
</evidence>
<dbReference type="SUPFAM" id="SSF103473">
    <property type="entry name" value="MFS general substrate transporter"/>
    <property type="match status" value="1"/>
</dbReference>
<dbReference type="CDD" id="cd17325">
    <property type="entry name" value="MFS_MdtG_SLC18_like"/>
    <property type="match status" value="1"/>
</dbReference>
<keyword evidence="5 6" id="KW-0472">Membrane</keyword>
<feature type="transmembrane region" description="Helical" evidence="6">
    <location>
        <begin position="505"/>
        <end position="524"/>
    </location>
</feature>
<evidence type="ECO:0000256" key="6">
    <source>
        <dbReference type="SAM" id="Phobius"/>
    </source>
</evidence>
<dbReference type="GO" id="GO:0005635">
    <property type="term" value="C:nuclear envelope"/>
    <property type="evidence" value="ECO:0007669"/>
    <property type="project" value="TreeGrafter"/>
</dbReference>
<feature type="transmembrane region" description="Helical" evidence="6">
    <location>
        <begin position="443"/>
        <end position="463"/>
    </location>
</feature>
<dbReference type="InterPro" id="IPR036259">
    <property type="entry name" value="MFS_trans_sf"/>
</dbReference>
<dbReference type="OrthoDB" id="196650at2759"/>
<feature type="transmembrane region" description="Helical" evidence="6">
    <location>
        <begin position="679"/>
        <end position="696"/>
    </location>
</feature>
<accession>A0A812TD11</accession>
<dbReference type="PROSITE" id="PS50850">
    <property type="entry name" value="MFS"/>
    <property type="match status" value="1"/>
</dbReference>
<dbReference type="GO" id="GO:0022857">
    <property type="term" value="F:transmembrane transporter activity"/>
    <property type="evidence" value="ECO:0007669"/>
    <property type="project" value="InterPro"/>
</dbReference>
<evidence type="ECO:0000259" key="7">
    <source>
        <dbReference type="PROSITE" id="PS50850"/>
    </source>
</evidence>
<dbReference type="GO" id="GO:0016020">
    <property type="term" value="C:membrane"/>
    <property type="evidence" value="ECO:0007669"/>
    <property type="project" value="UniProtKB-SubCell"/>
</dbReference>
<comment type="caution">
    <text evidence="8">The sequence shown here is derived from an EMBL/GenBank/DDBJ whole genome shotgun (WGS) entry which is preliminary data.</text>
</comment>
<feature type="transmembrane region" description="Helical" evidence="6">
    <location>
        <begin position="408"/>
        <end position="431"/>
    </location>
</feature>
<keyword evidence="9" id="KW-1185">Reference proteome</keyword>
<dbReference type="InterPro" id="IPR020846">
    <property type="entry name" value="MFS_dom"/>
</dbReference>
<evidence type="ECO:0000313" key="9">
    <source>
        <dbReference type="Proteomes" id="UP000604046"/>
    </source>
</evidence>
<dbReference type="InterPro" id="IPR001910">
    <property type="entry name" value="Inosine/uridine_hydrolase_dom"/>
</dbReference>
<dbReference type="Gene3D" id="1.20.1250.20">
    <property type="entry name" value="MFS general substrate transporter like domains"/>
    <property type="match status" value="1"/>
</dbReference>
<dbReference type="Gene3D" id="3.90.245.10">
    <property type="entry name" value="Ribonucleoside hydrolase-like"/>
    <property type="match status" value="1"/>
</dbReference>
<evidence type="ECO:0000313" key="8">
    <source>
        <dbReference type="EMBL" id="CAE7521307.1"/>
    </source>
</evidence>
<comment type="similarity">
    <text evidence="2">Belongs to the IUNH family.</text>
</comment>
<keyword evidence="3 6" id="KW-0812">Transmembrane</keyword>
<feature type="transmembrane region" description="Helical" evidence="6">
    <location>
        <begin position="475"/>
        <end position="493"/>
    </location>
</feature>
<dbReference type="GO" id="GO:0016799">
    <property type="term" value="F:hydrolase activity, hydrolyzing N-glycosyl compounds"/>
    <property type="evidence" value="ECO:0007669"/>
    <property type="project" value="InterPro"/>
</dbReference>
<protein>
    <submittedName>
        <fullName evidence="8">NorA protein</fullName>
    </submittedName>
</protein>
<dbReference type="PANTHER" id="PTHR24002:SF3">
    <property type="entry name" value="SOLUTE CARRIER FAMILY 22 MEMBER 18"/>
    <property type="match status" value="1"/>
</dbReference>
<comment type="subcellular location">
    <subcellularLocation>
        <location evidence="1">Membrane</location>
        <topology evidence="1">Multi-pass membrane protein</topology>
    </subcellularLocation>
</comment>